<feature type="compositionally biased region" description="Gly residues" evidence="1">
    <location>
        <begin position="127"/>
        <end position="143"/>
    </location>
</feature>
<evidence type="ECO:0000313" key="2">
    <source>
        <dbReference type="Ensembl" id="ENSCRFP00000011032.1"/>
    </source>
</evidence>
<dbReference type="AlphaFoldDB" id="A0A8C3QTW2"/>
<accession>A0A8C3QTW2</accession>
<feature type="compositionally biased region" description="Basic residues" evidence="1">
    <location>
        <begin position="1"/>
        <end position="10"/>
    </location>
</feature>
<organism evidence="2 3">
    <name type="scientific">Cyanoderma ruficeps</name>
    <name type="common">rufous-capped babbler</name>
    <dbReference type="NCBI Taxonomy" id="181631"/>
    <lineage>
        <taxon>Eukaryota</taxon>
        <taxon>Metazoa</taxon>
        <taxon>Chordata</taxon>
        <taxon>Craniata</taxon>
        <taxon>Vertebrata</taxon>
        <taxon>Euteleostomi</taxon>
        <taxon>Archelosauria</taxon>
        <taxon>Archosauria</taxon>
        <taxon>Dinosauria</taxon>
        <taxon>Saurischia</taxon>
        <taxon>Theropoda</taxon>
        <taxon>Coelurosauria</taxon>
        <taxon>Aves</taxon>
        <taxon>Neognathae</taxon>
        <taxon>Neoaves</taxon>
        <taxon>Telluraves</taxon>
        <taxon>Australaves</taxon>
        <taxon>Passeriformes</taxon>
        <taxon>Sylvioidea</taxon>
        <taxon>Timaliidae</taxon>
        <taxon>Cyanoderma</taxon>
    </lineage>
</organism>
<dbReference type="PANTHER" id="PTHR15666">
    <property type="entry name" value="COMM DOMAIN CONTAINING PROTEIN 5"/>
    <property type="match status" value="1"/>
</dbReference>
<feature type="compositionally biased region" description="Low complexity" evidence="1">
    <location>
        <begin position="22"/>
        <end position="34"/>
    </location>
</feature>
<keyword evidence="3" id="KW-1185">Reference proteome</keyword>
<proteinExistence type="predicted"/>
<dbReference type="Ensembl" id="ENSCRFT00000011416.1">
    <property type="protein sequence ID" value="ENSCRFP00000011032.1"/>
    <property type="gene ID" value="ENSCRFG00000008591.1"/>
</dbReference>
<feature type="compositionally biased region" description="Basic residues" evidence="1">
    <location>
        <begin position="146"/>
        <end position="155"/>
    </location>
</feature>
<dbReference type="GO" id="GO:0005634">
    <property type="term" value="C:nucleus"/>
    <property type="evidence" value="ECO:0007669"/>
    <property type="project" value="TreeGrafter"/>
</dbReference>
<feature type="region of interest" description="Disordered" evidence="1">
    <location>
        <begin position="1"/>
        <end position="67"/>
    </location>
</feature>
<feature type="compositionally biased region" description="Low complexity" evidence="1">
    <location>
        <begin position="161"/>
        <end position="182"/>
    </location>
</feature>
<dbReference type="InterPro" id="IPR037357">
    <property type="entry name" value="COMMD5"/>
</dbReference>
<evidence type="ECO:0000313" key="3">
    <source>
        <dbReference type="Proteomes" id="UP000694396"/>
    </source>
</evidence>
<feature type="region of interest" description="Disordered" evidence="1">
    <location>
        <begin position="127"/>
        <end position="182"/>
    </location>
</feature>
<name>A0A8C3QTW2_9PASS</name>
<reference evidence="2" key="1">
    <citation type="submission" date="2025-08" db="UniProtKB">
        <authorList>
            <consortium name="Ensembl"/>
        </authorList>
    </citation>
    <scope>IDENTIFICATION</scope>
</reference>
<dbReference type="PANTHER" id="PTHR15666:SF1">
    <property type="entry name" value="COMM DOMAIN-CONTAINING PROTEIN 5"/>
    <property type="match status" value="1"/>
</dbReference>
<reference evidence="2" key="2">
    <citation type="submission" date="2025-09" db="UniProtKB">
        <authorList>
            <consortium name="Ensembl"/>
        </authorList>
    </citation>
    <scope>IDENTIFICATION</scope>
</reference>
<sequence>MSRIQTKPKGRVTQQGVRRTRGAPAARPCPGRPGQEQGKDARPCQGRPRPPCRSPRPLSPDPLSGPVGVEAVQRVGAVAGGELAAEIADVQAALLAQAQAAAPRRVLVREQRARLLRGQELLVRLLGHGGGRGGNASGSGGSASGTRRRRRRHQRPVPGHAALSRRLLPAPRPRSAPCRGEGARRAGGAAMVAGVAQGLGDGRAGRGFLGPRVPAEVEAMSRGMQNVGKETFRRLLNVTVNALEGKDHKESVRLIAESANLSEEQLAFLISGMYTLLQEALRLPLSTFKQEKTRRFHCELLQCSLW</sequence>
<evidence type="ECO:0000256" key="1">
    <source>
        <dbReference type="SAM" id="MobiDB-lite"/>
    </source>
</evidence>
<protein>
    <submittedName>
        <fullName evidence="2">Uncharacterized protein</fullName>
    </submittedName>
</protein>
<feature type="compositionally biased region" description="Pro residues" evidence="1">
    <location>
        <begin position="48"/>
        <end position="60"/>
    </location>
</feature>
<dbReference type="Proteomes" id="UP000694396">
    <property type="component" value="Unplaced"/>
</dbReference>